<keyword evidence="1" id="KW-0472">Membrane</keyword>
<feature type="transmembrane region" description="Helical" evidence="1">
    <location>
        <begin position="6"/>
        <end position="28"/>
    </location>
</feature>
<dbReference type="EMBL" id="FOSB01000002">
    <property type="protein sequence ID" value="SFJ54451.1"/>
    <property type="molecule type" value="Genomic_DNA"/>
</dbReference>
<feature type="transmembrane region" description="Helical" evidence="1">
    <location>
        <begin position="35"/>
        <end position="55"/>
    </location>
</feature>
<gene>
    <name evidence="2" type="ORF">SAMN04487936_102551</name>
</gene>
<keyword evidence="3" id="KW-1185">Reference proteome</keyword>
<protein>
    <submittedName>
        <fullName evidence="2">Uncharacterized protein</fullName>
    </submittedName>
</protein>
<name>A0A1I3SA83_HALDA</name>
<feature type="transmembrane region" description="Helical" evidence="1">
    <location>
        <begin position="61"/>
        <end position="83"/>
    </location>
</feature>
<keyword evidence="1" id="KW-0812">Transmembrane</keyword>
<dbReference type="AlphaFoldDB" id="A0A1I3SA83"/>
<keyword evidence="1" id="KW-1133">Transmembrane helix</keyword>
<evidence type="ECO:0000256" key="1">
    <source>
        <dbReference type="SAM" id="Phobius"/>
    </source>
</evidence>
<dbReference type="Proteomes" id="UP000183557">
    <property type="component" value="Unassembled WGS sequence"/>
</dbReference>
<accession>A0A1I3SA83</accession>
<proteinExistence type="predicted"/>
<reference evidence="3" key="1">
    <citation type="submission" date="2016-10" db="EMBL/GenBank/DDBJ databases">
        <authorList>
            <person name="Varghese N."/>
            <person name="Submissions S."/>
        </authorList>
    </citation>
    <scope>NUCLEOTIDE SEQUENCE [LARGE SCALE GENOMIC DNA]</scope>
    <source>
        <strain evidence="3">CGMCC 1.3704</strain>
    </source>
</reference>
<evidence type="ECO:0000313" key="3">
    <source>
        <dbReference type="Proteomes" id="UP000183557"/>
    </source>
</evidence>
<evidence type="ECO:0000313" key="2">
    <source>
        <dbReference type="EMBL" id="SFJ54451.1"/>
    </source>
</evidence>
<sequence length="93" mass="10999">MIAIGPILHIIALFFLSGTIGLLIRLYYPSLRKRWVFLINTGFLFFYSFLFPMIFVVFYFYFFLSFISSYLGLCLGRGVLILISREEQRHAIR</sequence>
<organism evidence="2 3">
    <name type="scientific">Halobacillus dabanensis</name>
    <dbReference type="NCBI Taxonomy" id="240302"/>
    <lineage>
        <taxon>Bacteria</taxon>
        <taxon>Bacillati</taxon>
        <taxon>Bacillota</taxon>
        <taxon>Bacilli</taxon>
        <taxon>Bacillales</taxon>
        <taxon>Bacillaceae</taxon>
        <taxon>Halobacillus</taxon>
    </lineage>
</organism>